<reference evidence="2" key="1">
    <citation type="submission" date="2016-06" db="EMBL/GenBank/DDBJ databases">
        <title>Parallel loss of symbiosis genes in relatives of nitrogen-fixing non-legume Parasponia.</title>
        <authorList>
            <person name="Van Velzen R."/>
            <person name="Holmer R."/>
            <person name="Bu F."/>
            <person name="Rutten L."/>
            <person name="Van Zeijl A."/>
            <person name="Liu W."/>
            <person name="Santuari L."/>
            <person name="Cao Q."/>
            <person name="Sharma T."/>
            <person name="Shen D."/>
            <person name="Roswanjaya Y."/>
            <person name="Wardhani T."/>
            <person name="Kalhor M.S."/>
            <person name="Jansen J."/>
            <person name="Van den Hoogen J."/>
            <person name="Gungor B."/>
            <person name="Hartog M."/>
            <person name="Hontelez J."/>
            <person name="Verver J."/>
            <person name="Yang W.-C."/>
            <person name="Schijlen E."/>
            <person name="Repin R."/>
            <person name="Schilthuizen M."/>
            <person name="Schranz E."/>
            <person name="Heidstra R."/>
            <person name="Miyata K."/>
            <person name="Fedorova E."/>
            <person name="Kohlen W."/>
            <person name="Bisseling T."/>
            <person name="Smit S."/>
            <person name="Geurts R."/>
        </authorList>
    </citation>
    <scope>NUCLEOTIDE SEQUENCE [LARGE SCALE GENOMIC DNA]</scope>
    <source>
        <strain evidence="2">cv. WU1-14</strain>
    </source>
</reference>
<dbReference type="PANTHER" id="PTHR47481">
    <property type="match status" value="1"/>
</dbReference>
<evidence type="ECO:0000313" key="1">
    <source>
        <dbReference type="EMBL" id="PON60764.1"/>
    </source>
</evidence>
<dbReference type="AlphaFoldDB" id="A0A2P5CIC6"/>
<dbReference type="Proteomes" id="UP000237105">
    <property type="component" value="Unassembled WGS sequence"/>
</dbReference>
<dbReference type="PANTHER" id="PTHR47481:SF31">
    <property type="entry name" value="OS01G0873500 PROTEIN"/>
    <property type="match status" value="1"/>
</dbReference>
<keyword evidence="2" id="KW-1185">Reference proteome</keyword>
<evidence type="ECO:0000313" key="2">
    <source>
        <dbReference type="Proteomes" id="UP000237105"/>
    </source>
</evidence>
<proteinExistence type="predicted"/>
<protein>
    <submittedName>
        <fullName evidence="1">Uncharacterized protein</fullName>
    </submittedName>
</protein>
<dbReference type="OrthoDB" id="913984at2759"/>
<gene>
    <name evidence="1" type="ORF">PanWU01x14_150610</name>
</gene>
<accession>A0A2P5CIC6</accession>
<sequence>MNTKKGSLSINDYLLKIKSLVDQFASVGYHTTIKDHIDVIFNGLLSDYDTFVISVNSRFDPYTVIEFESLLLAQENRIEMTLTDIDSATINLAHNYYTSKRNFLIFPSFRAPFYFHAFNGGDHFHNRNGGGRGNFGWNPYTAGGHSSFYGGHWYTNNKGSFNGGRGKVKARVYINSKGTTTISKNFDGVSLLKYRKTVMGDDSE</sequence>
<name>A0A2P5CIC6_PARAD</name>
<comment type="caution">
    <text evidence="1">The sequence shown here is derived from an EMBL/GenBank/DDBJ whole genome shotgun (WGS) entry which is preliminary data.</text>
</comment>
<organism evidence="1 2">
    <name type="scientific">Parasponia andersonii</name>
    <name type="common">Sponia andersonii</name>
    <dbReference type="NCBI Taxonomy" id="3476"/>
    <lineage>
        <taxon>Eukaryota</taxon>
        <taxon>Viridiplantae</taxon>
        <taxon>Streptophyta</taxon>
        <taxon>Embryophyta</taxon>
        <taxon>Tracheophyta</taxon>
        <taxon>Spermatophyta</taxon>
        <taxon>Magnoliopsida</taxon>
        <taxon>eudicotyledons</taxon>
        <taxon>Gunneridae</taxon>
        <taxon>Pentapetalae</taxon>
        <taxon>rosids</taxon>
        <taxon>fabids</taxon>
        <taxon>Rosales</taxon>
        <taxon>Cannabaceae</taxon>
        <taxon>Parasponia</taxon>
    </lineage>
</organism>
<dbReference type="EMBL" id="JXTB01000127">
    <property type="protein sequence ID" value="PON60764.1"/>
    <property type="molecule type" value="Genomic_DNA"/>
</dbReference>